<evidence type="ECO:0000259" key="2">
    <source>
        <dbReference type="SMART" id="SM00014"/>
    </source>
</evidence>
<dbReference type="InterPro" id="IPR000326">
    <property type="entry name" value="PAP2/HPO"/>
</dbReference>
<dbReference type="STRING" id="1036181.SAMN05421756_102291"/>
<keyword evidence="4" id="KW-1185">Reference proteome</keyword>
<dbReference type="PANTHER" id="PTHR14969:SF13">
    <property type="entry name" value="AT30094P"/>
    <property type="match status" value="1"/>
</dbReference>
<evidence type="ECO:0000256" key="1">
    <source>
        <dbReference type="SAM" id="Phobius"/>
    </source>
</evidence>
<evidence type="ECO:0000313" key="3">
    <source>
        <dbReference type="EMBL" id="SEQ03400.1"/>
    </source>
</evidence>
<reference evidence="4" key="1">
    <citation type="submission" date="2016-10" db="EMBL/GenBank/DDBJ databases">
        <authorList>
            <person name="Varghese N."/>
            <person name="Submissions S."/>
        </authorList>
    </citation>
    <scope>NUCLEOTIDE SEQUENCE [LARGE SCALE GENOMIC DNA]</scope>
    <source>
        <strain evidence="4">CGMCC 4.6856</strain>
    </source>
</reference>
<dbReference type="AlphaFoldDB" id="A0A1H9CQA1"/>
<sequence length="215" mass="22625">MSAFALPVAVLAFAVREHAHALVDLDARLSDAATRWARRAGIVPALAAVQAAAQPWVVYTASVPVLAWSAVRLGLRSRTTWAFVTMMGSWGLGALSKLVVRRVRPVLDDPLTVTTGYSFPSGHALNFAAASSTVLVLLWPRLRPRARRLLTVGLVALALVVGADRVLIGAHFGSDVIAGYLLGAGLSIASWIAFIGPTPPSSSARSSWSGSEPLP</sequence>
<dbReference type="Pfam" id="PF01569">
    <property type="entry name" value="PAP2"/>
    <property type="match status" value="1"/>
</dbReference>
<organism evidence="3 4">
    <name type="scientific">Microlunatus flavus</name>
    <dbReference type="NCBI Taxonomy" id="1036181"/>
    <lineage>
        <taxon>Bacteria</taxon>
        <taxon>Bacillati</taxon>
        <taxon>Actinomycetota</taxon>
        <taxon>Actinomycetes</taxon>
        <taxon>Propionibacteriales</taxon>
        <taxon>Propionibacteriaceae</taxon>
        <taxon>Microlunatus</taxon>
    </lineage>
</organism>
<accession>A0A1H9CQA1</accession>
<dbReference type="InterPro" id="IPR036938">
    <property type="entry name" value="PAP2/HPO_sf"/>
</dbReference>
<keyword evidence="1" id="KW-1133">Transmembrane helix</keyword>
<keyword evidence="1" id="KW-0472">Membrane</keyword>
<feature type="domain" description="Phosphatidic acid phosphatase type 2/haloperoxidase" evidence="2">
    <location>
        <begin position="82"/>
        <end position="191"/>
    </location>
</feature>
<proteinExistence type="predicted"/>
<evidence type="ECO:0000313" key="4">
    <source>
        <dbReference type="Proteomes" id="UP000198504"/>
    </source>
</evidence>
<protein>
    <submittedName>
        <fullName evidence="3">Undecaprenyl-diphosphatase</fullName>
    </submittedName>
</protein>
<dbReference type="EMBL" id="FOFA01000002">
    <property type="protein sequence ID" value="SEQ03400.1"/>
    <property type="molecule type" value="Genomic_DNA"/>
</dbReference>
<gene>
    <name evidence="3" type="ORF">SAMN05421756_102291</name>
</gene>
<dbReference type="Proteomes" id="UP000198504">
    <property type="component" value="Unassembled WGS sequence"/>
</dbReference>
<feature type="transmembrane region" description="Helical" evidence="1">
    <location>
        <begin position="151"/>
        <end position="171"/>
    </location>
</feature>
<dbReference type="SMART" id="SM00014">
    <property type="entry name" value="acidPPc"/>
    <property type="match status" value="1"/>
</dbReference>
<feature type="transmembrane region" description="Helical" evidence="1">
    <location>
        <begin position="177"/>
        <end position="196"/>
    </location>
</feature>
<dbReference type="PANTHER" id="PTHR14969">
    <property type="entry name" value="SPHINGOSINE-1-PHOSPHATE PHOSPHOHYDROLASE"/>
    <property type="match status" value="1"/>
</dbReference>
<keyword evidence="1" id="KW-0812">Transmembrane</keyword>
<name>A0A1H9CQA1_9ACTN</name>
<dbReference type="Gene3D" id="1.20.144.10">
    <property type="entry name" value="Phosphatidic acid phosphatase type 2/haloperoxidase"/>
    <property type="match status" value="1"/>
</dbReference>
<dbReference type="SUPFAM" id="SSF48317">
    <property type="entry name" value="Acid phosphatase/Vanadium-dependent haloperoxidase"/>
    <property type="match status" value="1"/>
</dbReference>